<dbReference type="Proteomes" id="UP000197596">
    <property type="component" value="Unassembled WGS sequence"/>
</dbReference>
<dbReference type="RefSeq" id="WP_088750451.1">
    <property type="nucleotide sequence ID" value="NZ_NJGU01000004.1"/>
</dbReference>
<dbReference type="AlphaFoldDB" id="A0A2D0B5Y0"/>
<dbReference type="EMBL" id="NJGU01000004">
    <property type="protein sequence ID" value="OWY29572.1"/>
    <property type="molecule type" value="Genomic_DNA"/>
</dbReference>
<sequence>MQSPWQAPLPELQPAAQTIRLARGQTMQVWLAGGSQLVCNGAAVRVTEAPQWLLSQLVSRRNELGDGQAIALEHGGWVEIHAPQGGEVLCMKPVPPGWQRSLGSLARLLMRGWRGWRGWRVSAARH</sequence>
<proteinExistence type="predicted"/>
<protein>
    <recommendedName>
        <fullName evidence="3">DUF2917 domain-containing protein</fullName>
    </recommendedName>
</protein>
<reference evidence="1 2" key="1">
    <citation type="submission" date="2017-06" db="EMBL/GenBank/DDBJ databases">
        <title>Herbaspirillum phytohormonus sp. nov., isolated from the root nodule of Robinia pseudoacacia in lead-zinc mine.</title>
        <authorList>
            <person name="Fan M."/>
            <person name="Lin Y."/>
        </authorList>
    </citation>
    <scope>NUCLEOTIDE SEQUENCE [LARGE SCALE GENOMIC DNA]</scope>
    <source>
        <strain evidence="1 2">HZ10</strain>
    </source>
</reference>
<accession>A0A2D0B5Y0</accession>
<evidence type="ECO:0000313" key="1">
    <source>
        <dbReference type="EMBL" id="OWY29572.1"/>
    </source>
</evidence>
<evidence type="ECO:0008006" key="3">
    <source>
        <dbReference type="Google" id="ProtNLM"/>
    </source>
</evidence>
<organism evidence="1 2">
    <name type="scientific">Herbaspirillum robiniae</name>
    <dbReference type="NCBI Taxonomy" id="2014887"/>
    <lineage>
        <taxon>Bacteria</taxon>
        <taxon>Pseudomonadati</taxon>
        <taxon>Pseudomonadota</taxon>
        <taxon>Betaproteobacteria</taxon>
        <taxon>Burkholderiales</taxon>
        <taxon>Oxalobacteraceae</taxon>
        <taxon>Herbaspirillum</taxon>
    </lineage>
</organism>
<comment type="caution">
    <text evidence="1">The sequence shown here is derived from an EMBL/GenBank/DDBJ whole genome shotgun (WGS) entry which is preliminary data.</text>
</comment>
<evidence type="ECO:0000313" key="2">
    <source>
        <dbReference type="Proteomes" id="UP000197596"/>
    </source>
</evidence>
<gene>
    <name evidence="1" type="ORF">CEJ42_06800</name>
</gene>
<name>A0A2D0B5Y0_9BURK</name>